<reference evidence="2 3" key="1">
    <citation type="journal article" date="2016" name="Front. Microbiol.">
        <title>Genomic Resource of Rice Seed Associated Bacteria.</title>
        <authorList>
            <person name="Midha S."/>
            <person name="Bansal K."/>
            <person name="Sharma S."/>
            <person name="Kumar N."/>
            <person name="Patil P.P."/>
            <person name="Chaudhry V."/>
            <person name="Patil P.B."/>
        </authorList>
    </citation>
    <scope>NUCLEOTIDE SEQUENCE [LARGE SCALE GENOMIC DNA]</scope>
    <source>
        <strain evidence="2 3">RSA13</strain>
    </source>
</reference>
<dbReference type="SUPFAM" id="SSF52540">
    <property type="entry name" value="P-loop containing nucleoside triphosphate hydrolases"/>
    <property type="match status" value="1"/>
</dbReference>
<dbReference type="Proteomes" id="UP000072520">
    <property type="component" value="Unassembled WGS sequence"/>
</dbReference>
<dbReference type="Pfam" id="PF07693">
    <property type="entry name" value="KAP_NTPase"/>
    <property type="match status" value="1"/>
</dbReference>
<evidence type="ECO:0000313" key="3">
    <source>
        <dbReference type="Proteomes" id="UP000072520"/>
    </source>
</evidence>
<dbReference type="InterPro" id="IPR059206">
    <property type="entry name" value="Sll1717-like"/>
</dbReference>
<organism evidence="2 3">
    <name type="scientific">Pantoea stewartii</name>
    <dbReference type="NCBI Taxonomy" id="66269"/>
    <lineage>
        <taxon>Bacteria</taxon>
        <taxon>Pseudomonadati</taxon>
        <taxon>Pseudomonadota</taxon>
        <taxon>Gammaproteobacteria</taxon>
        <taxon>Enterobacterales</taxon>
        <taxon>Erwiniaceae</taxon>
        <taxon>Pantoea</taxon>
    </lineage>
</organism>
<gene>
    <name evidence="2" type="ORF">RSA13_02865</name>
</gene>
<sequence>MNNLIFRNNDEIGKLEAESDSYLDSCFYESNIFNGLLNFDSSEKNPDFTRRIIVGRTGSGKSALLRKIMSAETIKIHDKIEAENTIFEHVNNNVFISTLNEKGIDLRVFFKSLWLHALLIKVIPALHKSSFQSFFERVQGLVGGKKKPYNPELANDYIEQFKGVFFNDKALVEISNKMEKELSSKIGFKGLEIGGKLRAEDAQRIQTETSSYVSRELIRKQKELIKILNEEFSEANQLRIVISIDDLDRSWLSSSDIRYDFINALLEAFRELLDIKSVKILISIRTDILMGIYNKTLRQDEKDQSLIYAVSWNKEEIREIIDTRISHLVKNKYQGSKSVKMSDVFYFDIDGTKADDYILDRTMLRPRDAISFINYCLKECNGSVQINKDIVLIAEEKYFSSRKRALITEWGSIYKQIQYYLDSISLLDHKDFTIDSVEEIKKNEIASYFLDRVTDTTDDPVHSKVALNFDELIKIWFTIGIIGIKRSNSIIIYSSYDKPDLDITDMKRNFIVHPLFNR</sequence>
<protein>
    <submittedName>
        <fullName evidence="2">DNA repair protein</fullName>
    </submittedName>
</protein>
<comment type="caution">
    <text evidence="2">The sequence shown here is derived from an EMBL/GenBank/DDBJ whole genome shotgun (WGS) entry which is preliminary data.</text>
</comment>
<evidence type="ECO:0000313" key="2">
    <source>
        <dbReference type="EMBL" id="KTT00357.1"/>
    </source>
</evidence>
<dbReference type="AlphaFoldDB" id="A0AB34VJ34"/>
<name>A0AB34VJ34_9GAMM</name>
<accession>A0AB34VJ34</accession>
<feature type="domain" description="KAP NTPase" evidence="1">
    <location>
        <begin position="58"/>
        <end position="301"/>
    </location>
</feature>
<dbReference type="RefSeq" id="WP_058707910.1">
    <property type="nucleotide sequence ID" value="NZ_LDSI01000003.1"/>
</dbReference>
<dbReference type="EMBL" id="LDSI01000003">
    <property type="protein sequence ID" value="KTT00357.1"/>
    <property type="molecule type" value="Genomic_DNA"/>
</dbReference>
<dbReference type="NCBIfam" id="NF047389">
    <property type="entry name" value="ATPase_Sll1717"/>
    <property type="match status" value="1"/>
</dbReference>
<dbReference type="InterPro" id="IPR011646">
    <property type="entry name" value="KAP_P-loop"/>
</dbReference>
<dbReference type="InterPro" id="IPR027417">
    <property type="entry name" value="P-loop_NTPase"/>
</dbReference>
<proteinExistence type="predicted"/>
<evidence type="ECO:0000259" key="1">
    <source>
        <dbReference type="Pfam" id="PF07693"/>
    </source>
</evidence>